<gene>
    <name evidence="1" type="ORF">ACFQGH_10800</name>
</gene>
<evidence type="ECO:0008006" key="3">
    <source>
        <dbReference type="Google" id="ProtNLM"/>
    </source>
</evidence>
<protein>
    <recommendedName>
        <fullName evidence="3">Halobacterial output domain-containing protein</fullName>
    </recommendedName>
</protein>
<comment type="caution">
    <text evidence="1">The sequence shown here is derived from an EMBL/GenBank/DDBJ whole genome shotgun (WGS) entry which is preliminary data.</text>
</comment>
<evidence type="ECO:0000313" key="2">
    <source>
        <dbReference type="Proteomes" id="UP001596312"/>
    </source>
</evidence>
<dbReference type="RefSeq" id="WP_340604205.1">
    <property type="nucleotide sequence ID" value="NZ_JBBMXV010000003.1"/>
</dbReference>
<keyword evidence="2" id="KW-1185">Reference proteome</keyword>
<dbReference type="EMBL" id="JBHSXQ010000003">
    <property type="protein sequence ID" value="MFC6905682.1"/>
    <property type="molecule type" value="Genomic_DNA"/>
</dbReference>
<organism evidence="1 2">
    <name type="scientific">Halalkalicoccus tibetensis</name>
    <dbReference type="NCBI Taxonomy" id="175632"/>
    <lineage>
        <taxon>Archaea</taxon>
        <taxon>Methanobacteriati</taxon>
        <taxon>Methanobacteriota</taxon>
        <taxon>Stenosarchaea group</taxon>
        <taxon>Halobacteria</taxon>
        <taxon>Halobacteriales</taxon>
        <taxon>Halococcaceae</taxon>
        <taxon>Halalkalicoccus</taxon>
    </lineage>
</organism>
<evidence type="ECO:0000313" key="1">
    <source>
        <dbReference type="EMBL" id="MFC6905682.1"/>
    </source>
</evidence>
<dbReference type="Proteomes" id="UP001596312">
    <property type="component" value="Unassembled WGS sequence"/>
</dbReference>
<accession>A0ABD5V2D5</accession>
<reference evidence="1 2" key="1">
    <citation type="journal article" date="2019" name="Int. J. Syst. Evol. Microbiol.">
        <title>The Global Catalogue of Microorganisms (GCM) 10K type strain sequencing project: providing services to taxonomists for standard genome sequencing and annotation.</title>
        <authorList>
            <consortium name="The Broad Institute Genomics Platform"/>
            <consortium name="The Broad Institute Genome Sequencing Center for Infectious Disease"/>
            <person name="Wu L."/>
            <person name="Ma J."/>
        </authorList>
    </citation>
    <scope>NUCLEOTIDE SEQUENCE [LARGE SCALE GENOMIC DNA]</scope>
    <source>
        <strain evidence="1 2">CGMCC 1.3240</strain>
    </source>
</reference>
<proteinExistence type="predicted"/>
<name>A0ABD5V2D5_9EURY</name>
<dbReference type="AlphaFoldDB" id="A0ABD5V2D5"/>
<sequence length="187" mass="21430">MEIRSFEPRLDEAAAVGRTERLTVPTYLRSKLRGLLGRSPEPESITRLYYPDYIAYTTVEFDRLARGEKTVKFLAAVDAVTGRVGEVDLELPERETLEVPDGRVLPIEVPEEGATEAWREWLFPYLDRSYRPVRRPESTLDRLELVYTPFLIVDYGEEGERYAVSTLTKQVELLEDVEALEAGYDPA</sequence>